<sequence>MALNFGSEFLGSMPLIDTTLPVEEMVENRATLTKRRDTYAFIDPFRFKNSLRGKVVLITQAHRGIGRSTAIAFALAGASVCCVGPTAESLESLFCEIREKFNTPTLALTADLLAPNAPAQIVKLVEQYRGPVDILVNVTLSPYSRAFVLETDLMKDWWPTMETCLRVPVELIHAVLPSMVERGQGTIISTTMVSAAIQVPYLSAYGTATTALLKFHHHLHEETSKKGIASFPVHPGLVPSHVHDPSGVVHSHPEHVGQEPELRDKILAISRDMEWAASGLASGTFLALCADPRAKILSGLYVNAERDLEEVITNVEADWGQGVRENRKYILKVDEY</sequence>
<evidence type="ECO:0000313" key="3">
    <source>
        <dbReference type="EMBL" id="KAL2068219.1"/>
    </source>
</evidence>
<dbReference type="PRINTS" id="PR00081">
    <property type="entry name" value="GDHRDH"/>
</dbReference>
<accession>A0ABR4CE33</accession>
<evidence type="ECO:0008006" key="5">
    <source>
        <dbReference type="Google" id="ProtNLM"/>
    </source>
</evidence>
<evidence type="ECO:0000256" key="1">
    <source>
        <dbReference type="ARBA" id="ARBA00006484"/>
    </source>
</evidence>
<comment type="similarity">
    <text evidence="1">Belongs to the short-chain dehydrogenases/reductases (SDR) family.</text>
</comment>
<dbReference type="SUPFAM" id="SSF51735">
    <property type="entry name" value="NAD(P)-binding Rossmann-fold domains"/>
    <property type="match status" value="1"/>
</dbReference>
<dbReference type="Gene3D" id="3.40.50.720">
    <property type="entry name" value="NAD(P)-binding Rossmann-like Domain"/>
    <property type="match status" value="1"/>
</dbReference>
<dbReference type="Proteomes" id="UP001595075">
    <property type="component" value="Unassembled WGS sequence"/>
</dbReference>
<dbReference type="PANTHER" id="PTHR44196">
    <property type="entry name" value="DEHYDROGENASE/REDUCTASE SDR FAMILY MEMBER 7B"/>
    <property type="match status" value="1"/>
</dbReference>
<gene>
    <name evidence="3" type="ORF">VTL71DRAFT_16317</name>
</gene>
<evidence type="ECO:0000313" key="4">
    <source>
        <dbReference type="Proteomes" id="UP001595075"/>
    </source>
</evidence>
<protein>
    <recommendedName>
        <fullName evidence="5">NAD(P)-binding protein</fullName>
    </recommendedName>
</protein>
<name>A0ABR4CE33_9HELO</name>
<proteinExistence type="inferred from homology"/>
<dbReference type="EMBL" id="JAZHXI010000009">
    <property type="protein sequence ID" value="KAL2068219.1"/>
    <property type="molecule type" value="Genomic_DNA"/>
</dbReference>
<dbReference type="InterPro" id="IPR002347">
    <property type="entry name" value="SDR_fam"/>
</dbReference>
<keyword evidence="4" id="KW-1185">Reference proteome</keyword>
<dbReference type="InterPro" id="IPR036291">
    <property type="entry name" value="NAD(P)-bd_dom_sf"/>
</dbReference>
<evidence type="ECO:0000256" key="2">
    <source>
        <dbReference type="ARBA" id="ARBA00023002"/>
    </source>
</evidence>
<dbReference type="Pfam" id="PF00106">
    <property type="entry name" value="adh_short"/>
    <property type="match status" value="1"/>
</dbReference>
<comment type="caution">
    <text evidence="3">The sequence shown here is derived from an EMBL/GenBank/DDBJ whole genome shotgun (WGS) entry which is preliminary data.</text>
</comment>
<organism evidence="3 4">
    <name type="scientific">Oculimacula yallundae</name>
    <dbReference type="NCBI Taxonomy" id="86028"/>
    <lineage>
        <taxon>Eukaryota</taxon>
        <taxon>Fungi</taxon>
        <taxon>Dikarya</taxon>
        <taxon>Ascomycota</taxon>
        <taxon>Pezizomycotina</taxon>
        <taxon>Leotiomycetes</taxon>
        <taxon>Helotiales</taxon>
        <taxon>Ploettnerulaceae</taxon>
        <taxon>Oculimacula</taxon>
    </lineage>
</organism>
<keyword evidence="2" id="KW-0560">Oxidoreductase</keyword>
<reference evidence="3 4" key="1">
    <citation type="journal article" date="2024" name="Commun. Biol.">
        <title>Comparative genomic analysis of thermophilic fungi reveals convergent evolutionary adaptations and gene losses.</title>
        <authorList>
            <person name="Steindorff A.S."/>
            <person name="Aguilar-Pontes M.V."/>
            <person name="Robinson A.J."/>
            <person name="Andreopoulos B."/>
            <person name="LaButti K."/>
            <person name="Kuo A."/>
            <person name="Mondo S."/>
            <person name="Riley R."/>
            <person name="Otillar R."/>
            <person name="Haridas S."/>
            <person name="Lipzen A."/>
            <person name="Grimwood J."/>
            <person name="Schmutz J."/>
            <person name="Clum A."/>
            <person name="Reid I.D."/>
            <person name="Moisan M.C."/>
            <person name="Butler G."/>
            <person name="Nguyen T.T.M."/>
            <person name="Dewar K."/>
            <person name="Conant G."/>
            <person name="Drula E."/>
            <person name="Henrissat B."/>
            <person name="Hansel C."/>
            <person name="Singer S."/>
            <person name="Hutchinson M.I."/>
            <person name="de Vries R.P."/>
            <person name="Natvig D.O."/>
            <person name="Powell A.J."/>
            <person name="Tsang A."/>
            <person name="Grigoriev I.V."/>
        </authorList>
    </citation>
    <scope>NUCLEOTIDE SEQUENCE [LARGE SCALE GENOMIC DNA]</scope>
    <source>
        <strain evidence="3 4">CBS 494.80</strain>
    </source>
</reference>
<dbReference type="PANTHER" id="PTHR44196:SF1">
    <property type="entry name" value="DEHYDROGENASE_REDUCTASE SDR FAMILY MEMBER 7B"/>
    <property type="match status" value="1"/>
</dbReference>